<protein>
    <recommendedName>
        <fullName evidence="3 11">Shikimate kinase</fullName>
        <shortName evidence="11">SK</shortName>
        <ecNumber evidence="3 11">2.7.1.71</ecNumber>
    </recommendedName>
</protein>
<evidence type="ECO:0000256" key="4">
    <source>
        <dbReference type="ARBA" id="ARBA00022605"/>
    </source>
</evidence>
<dbReference type="AlphaFoldDB" id="A0A086CGM3"/>
<evidence type="ECO:0000256" key="1">
    <source>
        <dbReference type="ARBA" id="ARBA00004842"/>
    </source>
</evidence>
<evidence type="ECO:0000256" key="2">
    <source>
        <dbReference type="ARBA" id="ARBA00006997"/>
    </source>
</evidence>
<dbReference type="STRING" id="1527444.ucyna2_00861"/>
<feature type="binding site" evidence="11">
    <location>
        <position position="86"/>
    </location>
    <ligand>
        <name>substrate</name>
    </ligand>
</feature>
<comment type="caution">
    <text evidence="11">Lacks conserved residue(s) required for the propagation of feature annotation.</text>
</comment>
<name>A0A086CGM3_9CHRO</name>
<feature type="binding site" evidence="11">
    <location>
        <position position="22"/>
    </location>
    <ligand>
        <name>Mg(2+)</name>
        <dbReference type="ChEBI" id="CHEBI:18420"/>
    </ligand>
</feature>
<dbReference type="Gene3D" id="3.40.50.300">
    <property type="entry name" value="P-loop containing nucleotide triphosphate hydrolases"/>
    <property type="match status" value="1"/>
</dbReference>
<dbReference type="GO" id="GO:0005829">
    <property type="term" value="C:cytosol"/>
    <property type="evidence" value="ECO:0007669"/>
    <property type="project" value="TreeGrafter"/>
</dbReference>
<evidence type="ECO:0000313" key="12">
    <source>
        <dbReference type="EMBL" id="KFF41337.1"/>
    </source>
</evidence>
<dbReference type="PANTHER" id="PTHR21087">
    <property type="entry name" value="SHIKIMATE KINASE"/>
    <property type="match status" value="1"/>
</dbReference>
<dbReference type="GO" id="GO:0009423">
    <property type="term" value="P:chorismate biosynthetic process"/>
    <property type="evidence" value="ECO:0007669"/>
    <property type="project" value="UniProtKB-UniRule"/>
</dbReference>
<evidence type="ECO:0000256" key="10">
    <source>
        <dbReference type="ARBA" id="ARBA00048567"/>
    </source>
</evidence>
<dbReference type="InterPro" id="IPR023000">
    <property type="entry name" value="Shikimate_kinase_CS"/>
</dbReference>
<dbReference type="EMBL" id="JPSP01000009">
    <property type="protein sequence ID" value="KFF41337.1"/>
    <property type="molecule type" value="Genomic_DNA"/>
</dbReference>
<reference evidence="12 13" key="1">
    <citation type="submission" date="2014-08" db="EMBL/GenBank/DDBJ databases">
        <title>Comparative genomics reveals surprising divergence of two closely related strains of uncultivated UCYN-A cyanobacteria.</title>
        <authorList>
            <person name="Bombar D."/>
            <person name="Heller P."/>
            <person name="Sanchez-Baracaldo P."/>
            <person name="Carter B.J."/>
            <person name="Zert J.P."/>
        </authorList>
    </citation>
    <scope>NUCLEOTIDE SEQUENCE [LARGE SCALE GENOMIC DNA]</scope>
</reference>
<feature type="binding site" evidence="11">
    <location>
        <position position="64"/>
    </location>
    <ligand>
        <name>substrate</name>
    </ligand>
</feature>
<evidence type="ECO:0000256" key="11">
    <source>
        <dbReference type="HAMAP-Rule" id="MF_00109"/>
    </source>
</evidence>
<dbReference type="InterPro" id="IPR027417">
    <property type="entry name" value="P-loop_NTPase"/>
</dbReference>
<comment type="caution">
    <text evidence="12">The sequence shown here is derived from an EMBL/GenBank/DDBJ whole genome shotgun (WGS) entry which is preliminary data.</text>
</comment>
<keyword evidence="11" id="KW-0460">Magnesium</keyword>
<dbReference type="eggNOG" id="COG0703">
    <property type="taxonomic scope" value="Bacteria"/>
</dbReference>
<evidence type="ECO:0000313" key="13">
    <source>
        <dbReference type="Proteomes" id="UP000028922"/>
    </source>
</evidence>
<evidence type="ECO:0000256" key="5">
    <source>
        <dbReference type="ARBA" id="ARBA00022679"/>
    </source>
</evidence>
<comment type="similarity">
    <text evidence="2 11">Belongs to the shikimate kinase family.</text>
</comment>
<comment type="pathway">
    <text evidence="1 11">Metabolic intermediate biosynthesis; chorismate biosynthesis; chorismate from D-erythrose 4-phosphate and phosphoenolpyruvate: step 5/7.</text>
</comment>
<comment type="subcellular location">
    <subcellularLocation>
        <location evidence="11">Cytoplasm</location>
    </subcellularLocation>
</comment>
<evidence type="ECO:0000256" key="6">
    <source>
        <dbReference type="ARBA" id="ARBA00022741"/>
    </source>
</evidence>
<comment type="catalytic activity">
    <reaction evidence="10 11">
        <text>shikimate + ATP = 3-phosphoshikimate + ADP + H(+)</text>
        <dbReference type="Rhea" id="RHEA:13121"/>
        <dbReference type="ChEBI" id="CHEBI:15378"/>
        <dbReference type="ChEBI" id="CHEBI:30616"/>
        <dbReference type="ChEBI" id="CHEBI:36208"/>
        <dbReference type="ChEBI" id="CHEBI:145989"/>
        <dbReference type="ChEBI" id="CHEBI:456216"/>
        <dbReference type="EC" id="2.7.1.71"/>
    </reaction>
</comment>
<proteinExistence type="inferred from homology"/>
<evidence type="ECO:0000256" key="8">
    <source>
        <dbReference type="ARBA" id="ARBA00022840"/>
    </source>
</evidence>
<gene>
    <name evidence="11" type="primary">aroK</name>
    <name evidence="12" type="ORF">ucyna2_00861</name>
</gene>
<dbReference type="UniPathway" id="UPA00053">
    <property type="reaction ID" value="UER00088"/>
</dbReference>
<dbReference type="EC" id="2.7.1.71" evidence="3 11"/>
<feature type="binding site" evidence="11">
    <location>
        <position position="123"/>
    </location>
    <ligand>
        <name>ATP</name>
        <dbReference type="ChEBI" id="CHEBI:30616"/>
    </ligand>
</feature>
<keyword evidence="7 11" id="KW-0418">Kinase</keyword>
<keyword evidence="9 11" id="KW-0057">Aromatic amino acid biosynthesis</keyword>
<keyword evidence="6 11" id="KW-0547">Nucleotide-binding</keyword>
<organism evidence="12 13">
    <name type="scientific">Candidatus Atelocyanobacterium thalassa isolate SIO64986</name>
    <dbReference type="NCBI Taxonomy" id="1527444"/>
    <lineage>
        <taxon>Bacteria</taxon>
        <taxon>Bacillati</taxon>
        <taxon>Cyanobacteriota</taxon>
        <taxon>Cyanophyceae</taxon>
        <taxon>Oscillatoriophycideae</taxon>
        <taxon>Chroococcales</taxon>
        <taxon>Aphanothecaceae</taxon>
        <taxon>Candidatus Atelocyanobacterium</taxon>
        <taxon>Candidatus Atelocyanobacterium thalassae</taxon>
    </lineage>
</organism>
<dbReference type="GO" id="GO:0005524">
    <property type="term" value="F:ATP binding"/>
    <property type="evidence" value="ECO:0007669"/>
    <property type="project" value="UniProtKB-UniRule"/>
</dbReference>
<comment type="function">
    <text evidence="11">Catalyzes the specific phosphorylation of the 3-hydroxyl group of shikimic acid using ATP as a cosubstrate.</text>
</comment>
<keyword evidence="4 11" id="KW-0028">Amino-acid biosynthesis</keyword>
<feature type="binding site" evidence="11">
    <location>
        <position position="142"/>
    </location>
    <ligand>
        <name>substrate</name>
    </ligand>
</feature>
<evidence type="ECO:0000256" key="9">
    <source>
        <dbReference type="ARBA" id="ARBA00023141"/>
    </source>
</evidence>
<feature type="binding site" evidence="11">
    <location>
        <begin position="18"/>
        <end position="23"/>
    </location>
    <ligand>
        <name>ATP</name>
        <dbReference type="ChEBI" id="CHEBI:30616"/>
    </ligand>
</feature>
<feature type="binding site" evidence="11">
    <location>
        <position position="40"/>
    </location>
    <ligand>
        <name>substrate</name>
    </ligand>
</feature>
<dbReference type="Proteomes" id="UP000028922">
    <property type="component" value="Unassembled WGS sequence"/>
</dbReference>
<keyword evidence="11" id="KW-0479">Metal-binding</keyword>
<sequence length="185" mass="20821">MANELLQGINIFLVGMMGSGKTTIGKKLAQHLKYRFFDTDILVEQVKRQTISNIFLEEGEEAFRILESKVLSELASCTKSVVATGGGIILEQKNWSYLHHGLIIWLDVPIPLLTKRLNNGISRPLLKQKHLSTELETLFKQRQALYAQGDLRITISENDSSDDTVNKILKLIPTIIKTFSPDISN</sequence>
<dbReference type="InterPro" id="IPR000623">
    <property type="entry name" value="Shikimate_kinase/TSH1"/>
</dbReference>
<dbReference type="GO" id="GO:0004765">
    <property type="term" value="F:shikimate kinase activity"/>
    <property type="evidence" value="ECO:0007669"/>
    <property type="project" value="UniProtKB-UniRule"/>
</dbReference>
<keyword evidence="5 11" id="KW-0808">Transferase</keyword>
<dbReference type="InterPro" id="IPR031322">
    <property type="entry name" value="Shikimate/glucono_kinase"/>
</dbReference>
<evidence type="ECO:0000256" key="7">
    <source>
        <dbReference type="ARBA" id="ARBA00022777"/>
    </source>
</evidence>
<dbReference type="PRINTS" id="PR01100">
    <property type="entry name" value="SHIKIMTKNASE"/>
</dbReference>
<keyword evidence="8 11" id="KW-0067">ATP-binding</keyword>
<dbReference type="HAMAP" id="MF_00109">
    <property type="entry name" value="Shikimate_kinase"/>
    <property type="match status" value="1"/>
</dbReference>
<comment type="cofactor">
    <cofactor evidence="11">
        <name>Mg(2+)</name>
        <dbReference type="ChEBI" id="CHEBI:18420"/>
    </cofactor>
    <text evidence="11">Binds 1 Mg(2+) ion per subunit.</text>
</comment>
<dbReference type="PATRIC" id="fig|1527444.3.peg.817"/>
<dbReference type="CDD" id="cd00464">
    <property type="entry name" value="SK"/>
    <property type="match status" value="1"/>
</dbReference>
<dbReference type="GO" id="GO:0009073">
    <property type="term" value="P:aromatic amino acid family biosynthetic process"/>
    <property type="evidence" value="ECO:0007669"/>
    <property type="project" value="UniProtKB-KW"/>
</dbReference>
<dbReference type="Pfam" id="PF01202">
    <property type="entry name" value="SKI"/>
    <property type="match status" value="1"/>
</dbReference>
<accession>A0A086CGM3</accession>
<dbReference type="PANTHER" id="PTHR21087:SF16">
    <property type="entry name" value="SHIKIMATE KINASE 1, CHLOROPLASTIC"/>
    <property type="match status" value="1"/>
</dbReference>
<dbReference type="PROSITE" id="PS01128">
    <property type="entry name" value="SHIKIMATE_KINASE"/>
    <property type="match status" value="1"/>
</dbReference>
<comment type="subunit">
    <text evidence="11">Monomer.</text>
</comment>
<keyword evidence="11" id="KW-0963">Cytoplasm</keyword>
<evidence type="ECO:0000256" key="3">
    <source>
        <dbReference type="ARBA" id="ARBA00012154"/>
    </source>
</evidence>
<dbReference type="GO" id="GO:0000287">
    <property type="term" value="F:magnesium ion binding"/>
    <property type="evidence" value="ECO:0007669"/>
    <property type="project" value="UniProtKB-UniRule"/>
</dbReference>
<dbReference type="SUPFAM" id="SSF52540">
    <property type="entry name" value="P-loop containing nucleoside triphosphate hydrolases"/>
    <property type="match status" value="1"/>
</dbReference>
<dbReference type="GO" id="GO:0008652">
    <property type="term" value="P:amino acid biosynthetic process"/>
    <property type="evidence" value="ECO:0007669"/>
    <property type="project" value="UniProtKB-KW"/>
</dbReference>